<evidence type="ECO:0000313" key="9">
    <source>
        <dbReference type="EMBL" id="GIM47214.1"/>
    </source>
</evidence>
<evidence type="ECO:0000256" key="7">
    <source>
        <dbReference type="SAM" id="Phobius"/>
    </source>
</evidence>
<comment type="caution">
    <text evidence="9">The sequence shown here is derived from an EMBL/GenBank/DDBJ whole genome shotgun (WGS) entry which is preliminary data.</text>
</comment>
<dbReference type="RefSeq" id="WP_282200227.1">
    <property type="nucleotide sequence ID" value="NZ_BOQE01000001.1"/>
</dbReference>
<dbReference type="AlphaFoldDB" id="A0AAV4LIC3"/>
<dbReference type="PROSITE" id="PS51849">
    <property type="entry name" value="RSGI_N"/>
    <property type="match status" value="1"/>
</dbReference>
<dbReference type="Proteomes" id="UP001057291">
    <property type="component" value="Unassembled WGS sequence"/>
</dbReference>
<sequence length="382" mass="43307">MERKGIIMKIAGQQVIVLTSDRQFITLPYEAHMRVGKEVIIPIVTQTEKRSFFRSPIKIIGVFVASVLMVLEFWQGIPKHQGNHAYAYITIDVNPSVELAIDRQELVLFANPLNDDAKKLLENTQLTGKQVDQAVAVLADESVRQGYLKAQSEVLISASRVQGEDERTIDLTQLEDKLMNAFHHAVSQNIPVDVEGVIVSDELRHEAMSQGLSAGKYYLYETARSLGVPVTIDELRHESITEVANRYGLDLSRILHQLRDVNHTSRVTNHEEHVLDDTVSESGNLKGNKSKQILDDGQPASSAQPSSQLPFIGKIEREERQVQGREESKKSLDMDPPHSFQVHPPFHRNRENDEDKVKKHDEEKKNDKGDEGDREKRHDKKH</sequence>
<dbReference type="InterPro" id="IPR024449">
    <property type="entry name" value="Anti-sigma_RsgI_N"/>
</dbReference>
<evidence type="ECO:0000256" key="5">
    <source>
        <dbReference type="ARBA" id="ARBA00023136"/>
    </source>
</evidence>
<accession>A0AAV4LIC3</accession>
<reference evidence="9" key="1">
    <citation type="journal article" date="2023" name="Int. J. Syst. Evol. Microbiol.">
        <title>Collibacillus ludicampi gen. nov., sp. nov., a new soil bacterium of the family Alicyclobacillaceae.</title>
        <authorList>
            <person name="Jojima T."/>
            <person name="Ioku Y."/>
            <person name="Fukuta Y."/>
            <person name="Shirasaka N."/>
            <person name="Matsumura Y."/>
            <person name="Mori M."/>
        </authorList>
    </citation>
    <scope>NUCLEOTIDE SEQUENCE</scope>
    <source>
        <strain evidence="9">TP075</strain>
    </source>
</reference>
<keyword evidence="2" id="KW-1003">Cell membrane</keyword>
<dbReference type="Pfam" id="PF12791">
    <property type="entry name" value="RsgI_N"/>
    <property type="match status" value="1"/>
</dbReference>
<keyword evidence="10" id="KW-1185">Reference proteome</keyword>
<evidence type="ECO:0000256" key="3">
    <source>
        <dbReference type="ARBA" id="ARBA00022692"/>
    </source>
</evidence>
<feature type="compositionally biased region" description="Basic and acidic residues" evidence="6">
    <location>
        <begin position="314"/>
        <end position="336"/>
    </location>
</feature>
<organism evidence="9 10">
    <name type="scientific">Collibacillus ludicampi</name>
    <dbReference type="NCBI Taxonomy" id="2771369"/>
    <lineage>
        <taxon>Bacteria</taxon>
        <taxon>Bacillati</taxon>
        <taxon>Bacillota</taxon>
        <taxon>Bacilli</taxon>
        <taxon>Bacillales</taxon>
        <taxon>Alicyclobacillaceae</taxon>
        <taxon>Collibacillus</taxon>
    </lineage>
</organism>
<dbReference type="EMBL" id="BOQE01000001">
    <property type="protein sequence ID" value="GIM47214.1"/>
    <property type="molecule type" value="Genomic_DNA"/>
</dbReference>
<feature type="compositionally biased region" description="Basic and acidic residues" evidence="6">
    <location>
        <begin position="348"/>
        <end position="376"/>
    </location>
</feature>
<evidence type="ECO:0000256" key="6">
    <source>
        <dbReference type="SAM" id="MobiDB-lite"/>
    </source>
</evidence>
<evidence type="ECO:0000256" key="4">
    <source>
        <dbReference type="ARBA" id="ARBA00022989"/>
    </source>
</evidence>
<feature type="transmembrane region" description="Helical" evidence="7">
    <location>
        <begin position="59"/>
        <end position="77"/>
    </location>
</feature>
<dbReference type="InterPro" id="IPR055431">
    <property type="entry name" value="RsgI_M"/>
</dbReference>
<gene>
    <name evidence="9" type="ORF">DNHGIG_27630</name>
</gene>
<comment type="subcellular location">
    <subcellularLocation>
        <location evidence="1">Cell membrane</location>
        <topology evidence="1">Single-pass membrane protein</topology>
    </subcellularLocation>
</comment>
<keyword evidence="4 7" id="KW-1133">Transmembrane helix</keyword>
<feature type="region of interest" description="Disordered" evidence="6">
    <location>
        <begin position="269"/>
        <end position="382"/>
    </location>
</feature>
<evidence type="ECO:0000313" key="10">
    <source>
        <dbReference type="Proteomes" id="UP001057291"/>
    </source>
</evidence>
<evidence type="ECO:0000256" key="2">
    <source>
        <dbReference type="ARBA" id="ARBA00022475"/>
    </source>
</evidence>
<feature type="compositionally biased region" description="Polar residues" evidence="6">
    <location>
        <begin position="280"/>
        <end position="291"/>
    </location>
</feature>
<keyword evidence="3 7" id="KW-0812">Transmembrane</keyword>
<dbReference type="GO" id="GO:0005886">
    <property type="term" value="C:plasma membrane"/>
    <property type="evidence" value="ECO:0007669"/>
    <property type="project" value="UniProtKB-SubCell"/>
</dbReference>
<name>A0AAV4LIC3_9BACL</name>
<feature type="domain" description="RsgI N-terminal anti-sigma" evidence="8">
    <location>
        <begin position="3"/>
        <end position="50"/>
    </location>
</feature>
<proteinExistence type="predicted"/>
<feature type="compositionally biased region" description="Low complexity" evidence="6">
    <location>
        <begin position="298"/>
        <end position="308"/>
    </location>
</feature>
<dbReference type="Pfam" id="PF23750">
    <property type="entry name" value="RsgI_M"/>
    <property type="match status" value="1"/>
</dbReference>
<keyword evidence="5 7" id="KW-0472">Membrane</keyword>
<evidence type="ECO:0000259" key="8">
    <source>
        <dbReference type="PROSITE" id="PS51849"/>
    </source>
</evidence>
<evidence type="ECO:0000256" key="1">
    <source>
        <dbReference type="ARBA" id="ARBA00004162"/>
    </source>
</evidence>
<protein>
    <recommendedName>
        <fullName evidence="8">RsgI N-terminal anti-sigma domain-containing protein</fullName>
    </recommendedName>
</protein>